<evidence type="ECO:0000259" key="4">
    <source>
        <dbReference type="PROSITE" id="PS50883"/>
    </source>
</evidence>
<dbReference type="Pfam" id="PF00563">
    <property type="entry name" value="EAL"/>
    <property type="match status" value="1"/>
</dbReference>
<evidence type="ECO:0000313" key="6">
    <source>
        <dbReference type="Proteomes" id="UP001279642"/>
    </source>
</evidence>
<dbReference type="RefSeq" id="WP_320507449.1">
    <property type="nucleotide sequence ID" value="NZ_JAXCLW010000001.1"/>
</dbReference>
<dbReference type="InterPro" id="IPR050706">
    <property type="entry name" value="Cyclic-di-GMP_PDE-like"/>
</dbReference>
<evidence type="ECO:0000256" key="3">
    <source>
        <dbReference type="SAM" id="Phobius"/>
    </source>
</evidence>
<evidence type="ECO:0000256" key="2">
    <source>
        <dbReference type="SAM" id="MobiDB-lite"/>
    </source>
</evidence>
<organism evidence="5 6">
    <name type="scientific">Dongia soli</name>
    <dbReference type="NCBI Taxonomy" id="600628"/>
    <lineage>
        <taxon>Bacteria</taxon>
        <taxon>Pseudomonadati</taxon>
        <taxon>Pseudomonadota</taxon>
        <taxon>Alphaproteobacteria</taxon>
        <taxon>Rhodospirillales</taxon>
        <taxon>Dongiaceae</taxon>
        <taxon>Dongia</taxon>
    </lineage>
</organism>
<dbReference type="SUPFAM" id="SSF141868">
    <property type="entry name" value="EAL domain-like"/>
    <property type="match status" value="1"/>
</dbReference>
<dbReference type="CDD" id="cd01948">
    <property type="entry name" value="EAL"/>
    <property type="match status" value="1"/>
</dbReference>
<dbReference type="SMART" id="SM00052">
    <property type="entry name" value="EAL"/>
    <property type="match status" value="1"/>
</dbReference>
<keyword evidence="3" id="KW-1133">Transmembrane helix</keyword>
<name>A0ABU5E9A1_9PROT</name>
<keyword evidence="6" id="KW-1185">Reference proteome</keyword>
<sequence>MRRGSHVLIFCLYALAAAVLAYGLPRHLPMIKLEIAIIAGGFILLFAALLHVLLALAAHNKALRREMAEVEQAMNRLYGDQQRLTVTVERIDESLTALENQAAPDVGNVVAEVKVLQSLVERLYSARANDTVSQQAEKAAAAPVAAAAAAGAPMALGQAAAVQSEKKPNPARRQVQKPAPAAAAEAGKAVSPTEANGASLPMPPIAEGLDESTILDLVRDGLRENGVELAVQPIVSLPQRKRRYFECSSPIRVGQDRVLVPEQYIDIAERHGLITAIDNLMLFRCIQMLRRLRRSNATTGFFLNISHYTLADRDFFRQFINLMSQHVELAPNLIFEFSQRAIENADPALWGDLGRLAQMGFRFAIDQIYSLDIDVADLSSRHFRFLKLDATNLLEAVSAGQIGDDPSALKRILDSYAIDLIVEGIENENMLRELLDLHIDFGQGYLFGEPRLVRSEMASPLT</sequence>
<dbReference type="PROSITE" id="PS50883">
    <property type="entry name" value="EAL"/>
    <property type="match status" value="1"/>
</dbReference>
<keyword evidence="1" id="KW-0175">Coiled coil</keyword>
<dbReference type="Gene3D" id="3.20.20.450">
    <property type="entry name" value="EAL domain"/>
    <property type="match status" value="1"/>
</dbReference>
<feature type="domain" description="EAL" evidence="4">
    <location>
        <begin position="211"/>
        <end position="462"/>
    </location>
</feature>
<feature type="region of interest" description="Disordered" evidence="2">
    <location>
        <begin position="160"/>
        <end position="204"/>
    </location>
</feature>
<keyword evidence="3" id="KW-0472">Membrane</keyword>
<dbReference type="EMBL" id="JAXCLW010000001">
    <property type="protein sequence ID" value="MDY0882426.1"/>
    <property type="molecule type" value="Genomic_DNA"/>
</dbReference>
<dbReference type="InterPro" id="IPR035919">
    <property type="entry name" value="EAL_sf"/>
</dbReference>
<comment type="caution">
    <text evidence="5">The sequence shown here is derived from an EMBL/GenBank/DDBJ whole genome shotgun (WGS) entry which is preliminary data.</text>
</comment>
<feature type="compositionally biased region" description="Low complexity" evidence="2">
    <location>
        <begin position="171"/>
        <end position="190"/>
    </location>
</feature>
<proteinExistence type="predicted"/>
<gene>
    <name evidence="5" type="ORF">SMD27_06205</name>
</gene>
<feature type="transmembrane region" description="Helical" evidence="3">
    <location>
        <begin position="37"/>
        <end position="58"/>
    </location>
</feature>
<keyword evidence="3" id="KW-0812">Transmembrane</keyword>
<accession>A0ABU5E9A1</accession>
<dbReference type="PANTHER" id="PTHR33121:SF79">
    <property type="entry name" value="CYCLIC DI-GMP PHOSPHODIESTERASE PDED-RELATED"/>
    <property type="match status" value="1"/>
</dbReference>
<reference evidence="5 6" key="1">
    <citation type="journal article" date="2016" name="Antonie Van Leeuwenhoek">
        <title>Dongia soli sp. nov., isolated from soil from Dokdo, Korea.</title>
        <authorList>
            <person name="Kim D.U."/>
            <person name="Lee H."/>
            <person name="Kim H."/>
            <person name="Kim S.G."/>
            <person name="Ka J.O."/>
        </authorList>
    </citation>
    <scope>NUCLEOTIDE SEQUENCE [LARGE SCALE GENOMIC DNA]</scope>
    <source>
        <strain evidence="5 6">D78</strain>
    </source>
</reference>
<protein>
    <submittedName>
        <fullName evidence="5">EAL domain-containing protein</fullName>
    </submittedName>
</protein>
<evidence type="ECO:0000256" key="1">
    <source>
        <dbReference type="SAM" id="Coils"/>
    </source>
</evidence>
<dbReference type="InterPro" id="IPR001633">
    <property type="entry name" value="EAL_dom"/>
</dbReference>
<evidence type="ECO:0000313" key="5">
    <source>
        <dbReference type="EMBL" id="MDY0882426.1"/>
    </source>
</evidence>
<dbReference type="Proteomes" id="UP001279642">
    <property type="component" value="Unassembled WGS sequence"/>
</dbReference>
<dbReference type="PANTHER" id="PTHR33121">
    <property type="entry name" value="CYCLIC DI-GMP PHOSPHODIESTERASE PDEF"/>
    <property type="match status" value="1"/>
</dbReference>
<feature type="coiled-coil region" evidence="1">
    <location>
        <begin position="53"/>
        <end position="80"/>
    </location>
</feature>